<name>A0A8S3SD55_MYTED</name>
<reference evidence="2" key="1">
    <citation type="submission" date="2021-03" db="EMBL/GenBank/DDBJ databases">
        <authorList>
            <person name="Bekaert M."/>
        </authorList>
    </citation>
    <scope>NUCLEOTIDE SEQUENCE</scope>
</reference>
<evidence type="ECO:0000256" key="1">
    <source>
        <dbReference type="SAM" id="Coils"/>
    </source>
</evidence>
<gene>
    <name evidence="2" type="ORF">MEDL_30131</name>
</gene>
<dbReference type="SUPFAM" id="SSF57997">
    <property type="entry name" value="Tropomyosin"/>
    <property type="match status" value="1"/>
</dbReference>
<dbReference type="InterPro" id="IPR027417">
    <property type="entry name" value="P-loop_NTPase"/>
</dbReference>
<keyword evidence="1" id="KW-0175">Coiled coil</keyword>
<dbReference type="EMBL" id="CAJPWZ010001483">
    <property type="protein sequence ID" value="CAG2216414.1"/>
    <property type="molecule type" value="Genomic_DNA"/>
</dbReference>
<keyword evidence="3" id="KW-1185">Reference proteome</keyword>
<comment type="caution">
    <text evidence="2">The sequence shown here is derived from an EMBL/GenBank/DDBJ whole genome shotgun (WGS) entry which is preliminary data.</text>
</comment>
<dbReference type="AlphaFoldDB" id="A0A8S3SD55"/>
<protein>
    <submittedName>
        <fullName evidence="2">Uncharacterized protein</fullName>
    </submittedName>
</protein>
<dbReference type="Proteomes" id="UP000683360">
    <property type="component" value="Unassembled WGS sequence"/>
</dbReference>
<dbReference type="Gene3D" id="3.40.50.300">
    <property type="entry name" value="P-loop containing nucleotide triphosphate hydrolases"/>
    <property type="match status" value="1"/>
</dbReference>
<organism evidence="2 3">
    <name type="scientific">Mytilus edulis</name>
    <name type="common">Blue mussel</name>
    <dbReference type="NCBI Taxonomy" id="6550"/>
    <lineage>
        <taxon>Eukaryota</taxon>
        <taxon>Metazoa</taxon>
        <taxon>Spiralia</taxon>
        <taxon>Lophotrochozoa</taxon>
        <taxon>Mollusca</taxon>
        <taxon>Bivalvia</taxon>
        <taxon>Autobranchia</taxon>
        <taxon>Pteriomorphia</taxon>
        <taxon>Mytilida</taxon>
        <taxon>Mytiloidea</taxon>
        <taxon>Mytilidae</taxon>
        <taxon>Mytilinae</taxon>
        <taxon>Mytilus</taxon>
    </lineage>
</organism>
<feature type="coiled-coil region" evidence="1">
    <location>
        <begin position="71"/>
        <end position="168"/>
    </location>
</feature>
<accession>A0A8S3SD55</accession>
<proteinExistence type="predicted"/>
<evidence type="ECO:0000313" key="3">
    <source>
        <dbReference type="Proteomes" id="UP000683360"/>
    </source>
</evidence>
<evidence type="ECO:0000313" key="2">
    <source>
        <dbReference type="EMBL" id="CAG2216414.1"/>
    </source>
</evidence>
<sequence>MDKRKPDDDPETSSDFLDVPIGLTASEMNKMNQMGKALIKSAVSELRNEFQKFITEAVEITLSGDSIPDVQEQHDKRVEELEKLNKQLEKLQNEARKQKGGTAELQRHIKEKEKEIAAKEQQLKQLRKRLQKLQKQSDEKQQLHDEIVSKLQAENDDLKHKYNNVKGKLQVKESSEKYSTFLYSHVIDNLPGKQDGNEYFRVKVYVKWRHPLKVVEFVTSVTSQNHP</sequence>